<dbReference type="EMBL" id="BRXW01000007">
    <property type="protein sequence ID" value="GMH99254.1"/>
    <property type="molecule type" value="Genomic_DNA"/>
</dbReference>
<feature type="chain" id="PRO_5040979321" evidence="1">
    <location>
        <begin position="21"/>
        <end position="254"/>
    </location>
</feature>
<comment type="caution">
    <text evidence="2">The sequence shown here is derived from an EMBL/GenBank/DDBJ whole genome shotgun (WGS) entry which is preliminary data.</text>
</comment>
<sequence length="254" mass="28579">MVLRSFLLLLLLLMFRPISSFLSHRPPTRRMASVSRRYSRQVFIQQNKEIGELANRGDWRGLLDYAEDKSSSFNDVNWATTFSKLGRFGRNANVVRQIVRDARFSPLLSDLEENIGKFDSRALANIVHALGGMGVRSDKIVRFVEDNAERILAKAEPQAMANIAYAFAKLEFKASRYFKALNRENIVDELVNGTPQEIANTIWAMATLGEEAGTLAREINTVETSRKIVKERPQAIVNTIWAMATLGEEAGTLA</sequence>
<organism evidence="2 3">
    <name type="scientific">Triparma laevis f. longispina</name>
    <dbReference type="NCBI Taxonomy" id="1714387"/>
    <lineage>
        <taxon>Eukaryota</taxon>
        <taxon>Sar</taxon>
        <taxon>Stramenopiles</taxon>
        <taxon>Ochrophyta</taxon>
        <taxon>Bolidophyceae</taxon>
        <taxon>Parmales</taxon>
        <taxon>Triparmaceae</taxon>
        <taxon>Triparma</taxon>
    </lineage>
</organism>
<dbReference type="PANTHER" id="PTHR21228:SF40">
    <property type="entry name" value="LD45607P"/>
    <property type="match status" value="1"/>
</dbReference>
<feature type="signal peptide" evidence="1">
    <location>
        <begin position="1"/>
        <end position="20"/>
    </location>
</feature>
<dbReference type="GO" id="GO:0044528">
    <property type="term" value="P:regulation of mitochondrial mRNA stability"/>
    <property type="evidence" value="ECO:0007669"/>
    <property type="project" value="TreeGrafter"/>
</dbReference>
<gene>
    <name evidence="2" type="ORF">TrLO_g3359</name>
</gene>
<dbReference type="Proteomes" id="UP001165122">
    <property type="component" value="Unassembled WGS sequence"/>
</dbReference>
<dbReference type="GO" id="GO:0005759">
    <property type="term" value="C:mitochondrial matrix"/>
    <property type="evidence" value="ECO:0007669"/>
    <property type="project" value="TreeGrafter"/>
</dbReference>
<dbReference type="GO" id="GO:0000963">
    <property type="term" value="P:mitochondrial RNA processing"/>
    <property type="evidence" value="ECO:0007669"/>
    <property type="project" value="TreeGrafter"/>
</dbReference>
<dbReference type="GO" id="GO:0035770">
    <property type="term" value="C:ribonucleoprotein granule"/>
    <property type="evidence" value="ECO:0007669"/>
    <property type="project" value="TreeGrafter"/>
</dbReference>
<dbReference type="GO" id="GO:0003723">
    <property type="term" value="F:RNA binding"/>
    <property type="evidence" value="ECO:0007669"/>
    <property type="project" value="TreeGrafter"/>
</dbReference>
<dbReference type="OrthoDB" id="2019031at2759"/>
<reference evidence="3" key="1">
    <citation type="journal article" date="2023" name="Commun. Biol.">
        <title>Genome analysis of Parmales, the sister group of diatoms, reveals the evolutionary specialization of diatoms from phago-mixotrophs to photoautotrophs.</title>
        <authorList>
            <person name="Ban H."/>
            <person name="Sato S."/>
            <person name="Yoshikawa S."/>
            <person name="Yamada K."/>
            <person name="Nakamura Y."/>
            <person name="Ichinomiya M."/>
            <person name="Sato N."/>
            <person name="Blanc-Mathieu R."/>
            <person name="Endo H."/>
            <person name="Kuwata A."/>
            <person name="Ogata H."/>
        </authorList>
    </citation>
    <scope>NUCLEOTIDE SEQUENCE [LARGE SCALE GENOMIC DNA]</scope>
    <source>
        <strain evidence="3">NIES 3700</strain>
    </source>
</reference>
<keyword evidence="1" id="KW-0732">Signal</keyword>
<dbReference type="InterPro" id="IPR050870">
    <property type="entry name" value="FAST_kinase"/>
</dbReference>
<evidence type="ECO:0000256" key="1">
    <source>
        <dbReference type="SAM" id="SignalP"/>
    </source>
</evidence>
<dbReference type="PANTHER" id="PTHR21228">
    <property type="entry name" value="FAST LEU-RICH DOMAIN-CONTAINING"/>
    <property type="match status" value="1"/>
</dbReference>
<accession>A0A9W7BYK1</accession>
<dbReference type="AlphaFoldDB" id="A0A9W7BYK1"/>
<evidence type="ECO:0000313" key="3">
    <source>
        <dbReference type="Proteomes" id="UP001165122"/>
    </source>
</evidence>
<proteinExistence type="predicted"/>
<feature type="non-terminal residue" evidence="2">
    <location>
        <position position="254"/>
    </location>
</feature>
<name>A0A9W7BYK1_9STRA</name>
<keyword evidence="3" id="KW-1185">Reference proteome</keyword>
<evidence type="ECO:0000313" key="2">
    <source>
        <dbReference type="EMBL" id="GMH99254.1"/>
    </source>
</evidence>
<protein>
    <submittedName>
        <fullName evidence="2">Uncharacterized protein</fullName>
    </submittedName>
</protein>